<reference evidence="1" key="1">
    <citation type="submission" date="2021-02" db="EMBL/GenBank/DDBJ databases">
        <title>Activity-based single-cell genomes from oceanic crustal fluid captures similar information to metagenomic and metatranscriptomic surveys with orders of magnitude less sampling.</title>
        <authorList>
            <person name="D'Angelo T.S."/>
            <person name="Orcutt B.N."/>
        </authorList>
    </citation>
    <scope>NUCLEOTIDE SEQUENCE [LARGE SCALE GENOMIC DNA]</scope>
    <source>
        <strain evidence="1">AH-315-E05</strain>
    </source>
</reference>
<organism evidence="1 2">
    <name type="scientific">Sulfobacillus acidophilus</name>
    <dbReference type="NCBI Taxonomy" id="53633"/>
    <lineage>
        <taxon>Bacteria</taxon>
        <taxon>Bacillati</taxon>
        <taxon>Bacillota</taxon>
        <taxon>Clostridia</taxon>
        <taxon>Eubacteriales</taxon>
        <taxon>Clostridiales Family XVII. Incertae Sedis</taxon>
        <taxon>Sulfobacillus</taxon>
    </lineage>
</organism>
<sequence>MKKKTIKYTDEPIGNVKVIKDFLPKPKDLVLKEETIKVTLSLTKDSLDFFKKTAKKHHTQYQKMIRSLLDQYVAHYK</sequence>
<accession>A0ABS3AZ14</accession>
<protein>
    <submittedName>
        <fullName evidence="1">BrnA antitoxin family protein</fullName>
    </submittedName>
</protein>
<gene>
    <name evidence="1" type="ORF">JYT19_00515</name>
</gene>
<comment type="caution">
    <text evidence="1">The sequence shown here is derived from an EMBL/GenBank/DDBJ whole genome shotgun (WGS) entry which is preliminary data.</text>
</comment>
<dbReference type="EMBL" id="JAFITA010000004">
    <property type="protein sequence ID" value="MBN4077374.1"/>
    <property type="molecule type" value="Genomic_DNA"/>
</dbReference>
<keyword evidence="2" id="KW-1185">Reference proteome</keyword>
<dbReference type="Pfam" id="PF14384">
    <property type="entry name" value="BrnA_antitoxin"/>
    <property type="match status" value="1"/>
</dbReference>
<evidence type="ECO:0000313" key="1">
    <source>
        <dbReference type="EMBL" id="MBN4077374.1"/>
    </source>
</evidence>
<dbReference type="InterPro" id="IPR025528">
    <property type="entry name" value="BrnA_antitoxin"/>
</dbReference>
<name>A0ABS3AZ14_9FIRM</name>
<proteinExistence type="predicted"/>
<dbReference type="Proteomes" id="UP000765003">
    <property type="component" value="Unassembled WGS sequence"/>
</dbReference>
<evidence type="ECO:0000313" key="2">
    <source>
        <dbReference type="Proteomes" id="UP000765003"/>
    </source>
</evidence>